<dbReference type="EMBL" id="GECZ01027316">
    <property type="protein sequence ID" value="JAS42453.1"/>
    <property type="molecule type" value="Transcribed_RNA"/>
</dbReference>
<evidence type="ECO:0000313" key="1">
    <source>
        <dbReference type="EMBL" id="JAS42453.1"/>
    </source>
</evidence>
<name>A0A1B6EXP5_9HEMI</name>
<gene>
    <name evidence="1" type="ORF">g.34836</name>
</gene>
<dbReference type="AlphaFoldDB" id="A0A1B6EXP5"/>
<protein>
    <submittedName>
        <fullName evidence="1">Uncharacterized protein</fullName>
    </submittedName>
</protein>
<accession>A0A1B6EXP5</accession>
<reference evidence="1" key="1">
    <citation type="submission" date="2015-11" db="EMBL/GenBank/DDBJ databases">
        <title>De novo transcriptome assembly of four potential Pierce s Disease insect vectors from Arizona vineyards.</title>
        <authorList>
            <person name="Tassone E.E."/>
        </authorList>
    </citation>
    <scope>NUCLEOTIDE SEQUENCE</scope>
</reference>
<proteinExistence type="predicted"/>
<sequence>MANKSFGFFSEDSEVFRMADKLKRMINRSIEDIKYDFMDVMDVANLDTKQFDQYHYGYYPDSNLEEEDEEQDEFKDLSMLPMDLDECPYEERASPPSPTLLKEFDPNWRSERYKELPHYYAARHPRQRPWQRKKLGGKKMKYKFTPRAPRLQTIREEPTCETPPPVLNDPTVDRESIRETELIMQQVLLRIDSLLKKYSGKGINELRVWSESRL</sequence>
<organism evidence="1">
    <name type="scientific">Cuerna arida</name>
    <dbReference type="NCBI Taxonomy" id="1464854"/>
    <lineage>
        <taxon>Eukaryota</taxon>
        <taxon>Metazoa</taxon>
        <taxon>Ecdysozoa</taxon>
        <taxon>Arthropoda</taxon>
        <taxon>Hexapoda</taxon>
        <taxon>Insecta</taxon>
        <taxon>Pterygota</taxon>
        <taxon>Neoptera</taxon>
        <taxon>Paraneoptera</taxon>
        <taxon>Hemiptera</taxon>
        <taxon>Auchenorrhyncha</taxon>
        <taxon>Membracoidea</taxon>
        <taxon>Cicadellidae</taxon>
        <taxon>Cicadellinae</taxon>
        <taxon>Proconiini</taxon>
        <taxon>Cuerna</taxon>
    </lineage>
</organism>